<dbReference type="HOGENOM" id="CLU_2393192_0_0_6"/>
<reference evidence="2" key="1">
    <citation type="journal article" date="2012" name="PLoS ONE">
        <title>The success of Acinetobacter species; genetic, metabolic and virulence attributes.</title>
        <authorList>
            <person name="Peleg A.Y."/>
            <person name="de Breij A."/>
            <person name="Adams M.D."/>
            <person name="Cerqueira G.M."/>
            <person name="Mocali S."/>
            <person name="Galardini M."/>
            <person name="Nibbering P.H."/>
            <person name="Earl A.M."/>
            <person name="Ward D.V."/>
            <person name="Paterson D.L."/>
            <person name="Seifert H."/>
            <person name="Dijkshoorn L."/>
        </authorList>
    </citation>
    <scope>NUCLEOTIDE SEQUENCE [LARGE SCALE GENOMIC DNA]</scope>
    <source>
        <strain evidence="2">SH205</strain>
    </source>
</reference>
<dbReference type="AlphaFoldDB" id="D0SLN3"/>
<gene>
    <name evidence="1" type="ORF">HMPREF0026_00216</name>
</gene>
<protein>
    <submittedName>
        <fullName evidence="1">Uncharacterized protein</fullName>
    </submittedName>
</protein>
<proteinExistence type="predicted"/>
<sequence length="112" mass="12863">MHAYRFKNDPYRKKHRGALMKIKSFSILAIIIAQTLSGCSSETKDRKAYIEQCMYPNKAIKMAVDTEASCGCRYDTIREAYGKPFFNKPIETEEDQKKMDFAKGYTVGKCRG</sequence>
<organism evidence="1 2">
    <name type="scientific">Acinetobacter junii SH205</name>
    <dbReference type="NCBI Taxonomy" id="575587"/>
    <lineage>
        <taxon>Bacteria</taxon>
        <taxon>Pseudomonadati</taxon>
        <taxon>Pseudomonadota</taxon>
        <taxon>Gammaproteobacteria</taxon>
        <taxon>Moraxellales</taxon>
        <taxon>Moraxellaceae</taxon>
        <taxon>Acinetobacter</taxon>
    </lineage>
</organism>
<evidence type="ECO:0000313" key="2">
    <source>
        <dbReference type="Proteomes" id="UP000018442"/>
    </source>
</evidence>
<name>D0SLN3_ACIJU</name>
<dbReference type="EMBL" id="GG705011">
    <property type="protein sequence ID" value="EEY92940.1"/>
    <property type="molecule type" value="Genomic_DNA"/>
</dbReference>
<evidence type="ECO:0000313" key="1">
    <source>
        <dbReference type="EMBL" id="EEY92940.1"/>
    </source>
</evidence>
<dbReference type="Proteomes" id="UP000018442">
    <property type="component" value="Unassembled WGS sequence"/>
</dbReference>
<accession>D0SLN3</accession>